<keyword evidence="2" id="KW-0862">Zinc</keyword>
<dbReference type="AlphaFoldDB" id="A0A9P8XSB6"/>
<proteinExistence type="predicted"/>
<gene>
    <name evidence="8" type="ORF">B0I36DRAFT_338836</name>
</gene>
<evidence type="ECO:0000256" key="4">
    <source>
        <dbReference type="ARBA" id="ARBA00023163"/>
    </source>
</evidence>
<feature type="domain" description="Zn(2)-C6 fungal-type" evidence="7">
    <location>
        <begin position="10"/>
        <end position="40"/>
    </location>
</feature>
<dbReference type="PROSITE" id="PS50048">
    <property type="entry name" value="ZN2_CY6_FUNGAL_2"/>
    <property type="match status" value="1"/>
</dbReference>
<organism evidence="8 9">
    <name type="scientific">Microdochium trichocladiopsis</name>
    <dbReference type="NCBI Taxonomy" id="1682393"/>
    <lineage>
        <taxon>Eukaryota</taxon>
        <taxon>Fungi</taxon>
        <taxon>Dikarya</taxon>
        <taxon>Ascomycota</taxon>
        <taxon>Pezizomycotina</taxon>
        <taxon>Sordariomycetes</taxon>
        <taxon>Xylariomycetidae</taxon>
        <taxon>Xylariales</taxon>
        <taxon>Microdochiaceae</taxon>
        <taxon>Microdochium</taxon>
    </lineage>
</organism>
<sequence>MPSRFDKQKACVPCADAKRRCDKALPECQRCLDRDVDCRYPQPKRRRRDLPAAAQPVPTAAVNATAVGASGQPVSVPASAELVGLDPSAVLLNDWALSSQSQHLSSTSPPDPLSTTDMISLDTPDSGFPSSASPSSLATTLPWFLQPHSWTTHHSNHDPGCVSDIELEPSIEHIKHMLQGWLTHGHSPFIHRKLYSTGPLPDCLQDAYATLSAYTHRTSETRDLVVQIAESKMAALLARETGQDNPALNGNGSGQSSSSSSTAKDVIRHLSRVQALFVHLFIHLFDGSVRQRSKAEKHLPLLREWVLDMYTFAQRYNGDDLLNPVPESTIPTSTNGELDLSLLPRQQGPPHRPPRVIWHFNSSTLAAELDDDARAELWRAWIITESVRRTYTVVDTVVNVYQIMTQGWSECQGGLSFTGRRGAWEAENAVRWAEVITGKGKSSGNEVPLLVPALRPEEVMAQCSAGDVDDFSIMCWTFIVGRDKLQSWVDRSGGR</sequence>
<dbReference type="SUPFAM" id="SSF57701">
    <property type="entry name" value="Zn2/Cys6 DNA-binding domain"/>
    <property type="match status" value="1"/>
</dbReference>
<dbReference type="PANTHER" id="PTHR47660">
    <property type="entry name" value="TRANSCRIPTION FACTOR WITH C2H2 AND ZN(2)-CYS(6) DNA BINDING DOMAIN (EUROFUNG)-RELATED-RELATED"/>
    <property type="match status" value="1"/>
</dbReference>
<evidence type="ECO:0000256" key="1">
    <source>
        <dbReference type="ARBA" id="ARBA00022723"/>
    </source>
</evidence>
<dbReference type="InterPro" id="IPR036864">
    <property type="entry name" value="Zn2-C6_fun-type_DNA-bd_sf"/>
</dbReference>
<keyword evidence="1" id="KW-0479">Metal-binding</keyword>
<reference evidence="8" key="1">
    <citation type="journal article" date="2021" name="Nat. Commun.">
        <title>Genetic determinants of endophytism in the Arabidopsis root mycobiome.</title>
        <authorList>
            <person name="Mesny F."/>
            <person name="Miyauchi S."/>
            <person name="Thiergart T."/>
            <person name="Pickel B."/>
            <person name="Atanasova L."/>
            <person name="Karlsson M."/>
            <person name="Huettel B."/>
            <person name="Barry K.W."/>
            <person name="Haridas S."/>
            <person name="Chen C."/>
            <person name="Bauer D."/>
            <person name="Andreopoulos W."/>
            <person name="Pangilinan J."/>
            <person name="LaButti K."/>
            <person name="Riley R."/>
            <person name="Lipzen A."/>
            <person name="Clum A."/>
            <person name="Drula E."/>
            <person name="Henrissat B."/>
            <person name="Kohler A."/>
            <person name="Grigoriev I.V."/>
            <person name="Martin F.M."/>
            <person name="Hacquard S."/>
        </authorList>
    </citation>
    <scope>NUCLEOTIDE SEQUENCE</scope>
    <source>
        <strain evidence="8">MPI-CAGE-CH-0230</strain>
    </source>
</reference>
<protein>
    <recommendedName>
        <fullName evidence="7">Zn(2)-C6 fungal-type domain-containing protein</fullName>
    </recommendedName>
</protein>
<dbReference type="GO" id="GO:0000981">
    <property type="term" value="F:DNA-binding transcription factor activity, RNA polymerase II-specific"/>
    <property type="evidence" value="ECO:0007669"/>
    <property type="project" value="InterPro"/>
</dbReference>
<feature type="compositionally biased region" description="Low complexity" evidence="6">
    <location>
        <begin position="101"/>
        <end position="117"/>
    </location>
</feature>
<dbReference type="OrthoDB" id="9930022at2759"/>
<keyword evidence="5" id="KW-0539">Nucleus</keyword>
<keyword evidence="4" id="KW-0804">Transcription</keyword>
<dbReference type="CDD" id="cd00067">
    <property type="entry name" value="GAL4"/>
    <property type="match status" value="1"/>
</dbReference>
<dbReference type="RefSeq" id="XP_046005481.1">
    <property type="nucleotide sequence ID" value="XM_046155825.1"/>
</dbReference>
<evidence type="ECO:0000313" key="9">
    <source>
        <dbReference type="Proteomes" id="UP000756346"/>
    </source>
</evidence>
<dbReference type="Proteomes" id="UP000756346">
    <property type="component" value="Unassembled WGS sequence"/>
</dbReference>
<dbReference type="GeneID" id="70185371"/>
<dbReference type="EMBL" id="JAGTJQ010000013">
    <property type="protein sequence ID" value="KAH7014514.1"/>
    <property type="molecule type" value="Genomic_DNA"/>
</dbReference>
<dbReference type="InterPro" id="IPR001138">
    <property type="entry name" value="Zn2Cys6_DnaBD"/>
</dbReference>
<evidence type="ECO:0000256" key="3">
    <source>
        <dbReference type="ARBA" id="ARBA00023015"/>
    </source>
</evidence>
<comment type="caution">
    <text evidence="8">The sequence shown here is derived from an EMBL/GenBank/DDBJ whole genome shotgun (WGS) entry which is preliminary data.</text>
</comment>
<keyword evidence="3" id="KW-0805">Transcription regulation</keyword>
<evidence type="ECO:0000256" key="2">
    <source>
        <dbReference type="ARBA" id="ARBA00022833"/>
    </source>
</evidence>
<evidence type="ECO:0000256" key="6">
    <source>
        <dbReference type="SAM" id="MobiDB-lite"/>
    </source>
</evidence>
<dbReference type="SMART" id="SM00066">
    <property type="entry name" value="GAL4"/>
    <property type="match status" value="1"/>
</dbReference>
<evidence type="ECO:0000259" key="7">
    <source>
        <dbReference type="PROSITE" id="PS50048"/>
    </source>
</evidence>
<feature type="region of interest" description="Disordered" evidence="6">
    <location>
        <begin position="101"/>
        <end position="132"/>
    </location>
</feature>
<feature type="region of interest" description="Disordered" evidence="6">
    <location>
        <begin position="243"/>
        <end position="263"/>
    </location>
</feature>
<evidence type="ECO:0000313" key="8">
    <source>
        <dbReference type="EMBL" id="KAH7014514.1"/>
    </source>
</evidence>
<dbReference type="Pfam" id="PF00172">
    <property type="entry name" value="Zn_clus"/>
    <property type="match status" value="1"/>
</dbReference>
<evidence type="ECO:0000256" key="5">
    <source>
        <dbReference type="ARBA" id="ARBA00023242"/>
    </source>
</evidence>
<dbReference type="GO" id="GO:0008270">
    <property type="term" value="F:zinc ion binding"/>
    <property type="evidence" value="ECO:0007669"/>
    <property type="project" value="InterPro"/>
</dbReference>
<dbReference type="PROSITE" id="PS00463">
    <property type="entry name" value="ZN2_CY6_FUNGAL_1"/>
    <property type="match status" value="1"/>
</dbReference>
<name>A0A9P8XSB6_9PEZI</name>
<keyword evidence="9" id="KW-1185">Reference proteome</keyword>
<accession>A0A9P8XSB6</accession>
<dbReference type="Gene3D" id="4.10.240.10">
    <property type="entry name" value="Zn(2)-C6 fungal-type DNA-binding domain"/>
    <property type="match status" value="1"/>
</dbReference>